<gene>
    <name evidence="1" type="ORF">IM811_016076</name>
</gene>
<name>A0A8H7TML4_BIOOC</name>
<sequence length="498" mass="56104">MEEEFLPNFIFEFPSEILQRILFFSIISRLKYDEEDSVRGTSRVLNLRLVCKGFDALFQSALFETRLMDDIRPYGTSLARAGTLEYWPLTSKRKSAAHRLWHSYLVYRVLNEVNPNVKRYVEVRSIASAICSENGTDFLQTIKDLCWLGLAHQLGNAWPVPHRRVLRGPDALTPRPRPLKNNSPDVSLLSAAAYLGCVSLTKRLLERGNDPTEHDMLFPCPMEAAALAGQVATLQLCQANVPLRQRKYLFYHPMLEEVPRIKGTFPFAIAGAASRGDMEILDIALRPAFLDNTDDVPPHRGVSFDVLRFAKTWEVFSKLLSFLPPDFLGKKEKSSQPNGSELLLHFADIGNFEIAKGLLDAGVHTRGHEQQWQGYEDIVDLLLEYGADVNRATVLYCSTVGAAVRSGNISLVKNLLSKGGNFKGEAPCGALVVENVPMLELLLDHLDAGANISMVLIRELLDLASERHLFDMYWFVIKYTMDHVDVEFVFNDSEDEDL</sequence>
<comment type="caution">
    <text evidence="1">The sequence shown here is derived from an EMBL/GenBank/DDBJ whole genome shotgun (WGS) entry which is preliminary data.</text>
</comment>
<dbReference type="EMBL" id="JADCTT010000007">
    <property type="protein sequence ID" value="KAF9750049.1"/>
    <property type="molecule type" value="Genomic_DNA"/>
</dbReference>
<dbReference type="SUPFAM" id="SSF48403">
    <property type="entry name" value="Ankyrin repeat"/>
    <property type="match status" value="1"/>
</dbReference>
<evidence type="ECO:0000313" key="1">
    <source>
        <dbReference type="EMBL" id="KAF9750049.1"/>
    </source>
</evidence>
<protein>
    <submittedName>
        <fullName evidence="1">Uncharacterized protein</fullName>
    </submittedName>
</protein>
<reference evidence="1" key="1">
    <citation type="submission" date="2020-10" db="EMBL/GenBank/DDBJ databases">
        <title>High-Quality Genome Resource of Clonostachys rosea strain S41 by Oxford Nanopore Long-Read Sequencing.</title>
        <authorList>
            <person name="Wang H."/>
        </authorList>
    </citation>
    <scope>NUCLEOTIDE SEQUENCE</scope>
    <source>
        <strain evidence="1">S41</strain>
    </source>
</reference>
<evidence type="ECO:0000313" key="2">
    <source>
        <dbReference type="Proteomes" id="UP000616885"/>
    </source>
</evidence>
<accession>A0A8H7TML4</accession>
<dbReference type="AlphaFoldDB" id="A0A8H7TML4"/>
<proteinExistence type="predicted"/>
<dbReference type="Proteomes" id="UP000616885">
    <property type="component" value="Unassembled WGS sequence"/>
</dbReference>
<dbReference type="InterPro" id="IPR036770">
    <property type="entry name" value="Ankyrin_rpt-contain_sf"/>
</dbReference>
<dbReference type="Gene3D" id="1.25.40.20">
    <property type="entry name" value="Ankyrin repeat-containing domain"/>
    <property type="match status" value="1"/>
</dbReference>
<organism evidence="1 2">
    <name type="scientific">Bionectria ochroleuca</name>
    <name type="common">Gliocladium roseum</name>
    <dbReference type="NCBI Taxonomy" id="29856"/>
    <lineage>
        <taxon>Eukaryota</taxon>
        <taxon>Fungi</taxon>
        <taxon>Dikarya</taxon>
        <taxon>Ascomycota</taxon>
        <taxon>Pezizomycotina</taxon>
        <taxon>Sordariomycetes</taxon>
        <taxon>Hypocreomycetidae</taxon>
        <taxon>Hypocreales</taxon>
        <taxon>Bionectriaceae</taxon>
        <taxon>Clonostachys</taxon>
    </lineage>
</organism>